<keyword evidence="1" id="KW-1185">Reference proteome</keyword>
<evidence type="ECO:0000313" key="2">
    <source>
        <dbReference type="WBParaSite" id="Hba_08125"/>
    </source>
</evidence>
<dbReference type="AlphaFoldDB" id="A0A1I7WSG8"/>
<proteinExistence type="predicted"/>
<evidence type="ECO:0000313" key="1">
    <source>
        <dbReference type="Proteomes" id="UP000095283"/>
    </source>
</evidence>
<name>A0A1I7WSG8_HETBA</name>
<accession>A0A1I7WSG8</accession>
<organism evidence="1 2">
    <name type="scientific">Heterorhabditis bacteriophora</name>
    <name type="common">Entomopathogenic nematode worm</name>
    <dbReference type="NCBI Taxonomy" id="37862"/>
    <lineage>
        <taxon>Eukaryota</taxon>
        <taxon>Metazoa</taxon>
        <taxon>Ecdysozoa</taxon>
        <taxon>Nematoda</taxon>
        <taxon>Chromadorea</taxon>
        <taxon>Rhabditida</taxon>
        <taxon>Rhabditina</taxon>
        <taxon>Rhabditomorpha</taxon>
        <taxon>Strongyloidea</taxon>
        <taxon>Heterorhabditidae</taxon>
        <taxon>Heterorhabditis</taxon>
    </lineage>
</organism>
<sequence>MSLDNYQAYLDKCQSVIAVVIIDLLRGI</sequence>
<dbReference type="WBParaSite" id="Hba_08125">
    <property type="protein sequence ID" value="Hba_08125"/>
    <property type="gene ID" value="Hba_08125"/>
</dbReference>
<protein>
    <submittedName>
        <fullName evidence="2">Transcriptional regulator</fullName>
    </submittedName>
</protein>
<reference evidence="2" key="1">
    <citation type="submission" date="2016-11" db="UniProtKB">
        <authorList>
            <consortium name="WormBaseParasite"/>
        </authorList>
    </citation>
    <scope>IDENTIFICATION</scope>
</reference>
<dbReference type="Proteomes" id="UP000095283">
    <property type="component" value="Unplaced"/>
</dbReference>